<dbReference type="EMBL" id="BMIK01000012">
    <property type="protein sequence ID" value="GGC37677.1"/>
    <property type="molecule type" value="Genomic_DNA"/>
</dbReference>
<sequence>MKVMKTLYKLAIVSVLFCAISCSDKLTEANIDPNVVDPATGNPNMIMPTVLATAATDYLLKGWNEPAGIVQHIQHDSWNSGINHYDWTPQDWTNYYGMLRNNNYLLTSPNAYPFHEGVALTMKAFIFGMITDLWGDAPYTDALKGDEGLFEPVFDTQETIYRGILADLQAASDIFATGDNSGYLAGYDVYYGGDPAKWQRFANSLILRYAMRISEKLPDVAKAEIERVAASGIYIKTPADDAVITYVGTQTSNAWPIEAPWTGDSPFSNFRRRKPGQKLIDQLLSTQDPRLAVWWSPVQVQWVADPTLGRYMDDAIYRNDERLSVVTLPDAEFEQAIAAGNKFTRRFNPNLKGANDPELNTDLYVGLPAGLVSPDSYNGNPDAGQDKPNQHVSLMSHLYRNHSDPELMKSRIISSAEVSFILAEAALKGWSVNGSAESHYLDGIRNSLITWKQEGAYADFVTREGVAFNSATALQQIITQKWIASWTGAVEAWMDFRRTGWPDLKPGPASAQPVLPVRFIYGSAEQLANSANIAEAIKRLEQNQYSNQPNSQWSKPWIIQGTGKPW</sequence>
<dbReference type="Gene3D" id="1.25.40.390">
    <property type="match status" value="2"/>
</dbReference>
<dbReference type="RefSeq" id="WP_188752480.1">
    <property type="nucleotide sequence ID" value="NZ_BMIK01000012.1"/>
</dbReference>
<accession>A0ABQ1MDY2</accession>
<feature type="signal peptide" evidence="1">
    <location>
        <begin position="1"/>
        <end position="24"/>
    </location>
</feature>
<keyword evidence="1" id="KW-0732">Signal</keyword>
<protein>
    <recommendedName>
        <fullName evidence="4">Starch-binding associating with outer membrane</fullName>
    </recommendedName>
</protein>
<name>A0ABQ1MDY2_9SPHI</name>
<keyword evidence="3" id="KW-1185">Reference proteome</keyword>
<evidence type="ECO:0008006" key="4">
    <source>
        <dbReference type="Google" id="ProtNLM"/>
    </source>
</evidence>
<evidence type="ECO:0000313" key="3">
    <source>
        <dbReference type="Proteomes" id="UP000597338"/>
    </source>
</evidence>
<gene>
    <name evidence="2" type="ORF">GCM10011386_32220</name>
</gene>
<dbReference type="InterPro" id="IPR041662">
    <property type="entry name" value="SusD-like_2"/>
</dbReference>
<evidence type="ECO:0000256" key="1">
    <source>
        <dbReference type="SAM" id="SignalP"/>
    </source>
</evidence>
<dbReference type="Pfam" id="PF12771">
    <property type="entry name" value="SusD-like_2"/>
    <property type="match status" value="2"/>
</dbReference>
<dbReference type="SUPFAM" id="SSF48452">
    <property type="entry name" value="TPR-like"/>
    <property type="match status" value="1"/>
</dbReference>
<proteinExistence type="predicted"/>
<feature type="chain" id="PRO_5046849098" description="Starch-binding associating with outer membrane" evidence="1">
    <location>
        <begin position="25"/>
        <end position="566"/>
    </location>
</feature>
<dbReference type="InterPro" id="IPR011990">
    <property type="entry name" value="TPR-like_helical_dom_sf"/>
</dbReference>
<dbReference type="Proteomes" id="UP000597338">
    <property type="component" value="Unassembled WGS sequence"/>
</dbReference>
<evidence type="ECO:0000313" key="2">
    <source>
        <dbReference type="EMBL" id="GGC37677.1"/>
    </source>
</evidence>
<comment type="caution">
    <text evidence="2">The sequence shown here is derived from an EMBL/GenBank/DDBJ whole genome shotgun (WGS) entry which is preliminary data.</text>
</comment>
<organism evidence="2 3">
    <name type="scientific">Parapedobacter defluvii</name>
    <dbReference type="NCBI Taxonomy" id="2045106"/>
    <lineage>
        <taxon>Bacteria</taxon>
        <taxon>Pseudomonadati</taxon>
        <taxon>Bacteroidota</taxon>
        <taxon>Sphingobacteriia</taxon>
        <taxon>Sphingobacteriales</taxon>
        <taxon>Sphingobacteriaceae</taxon>
        <taxon>Parapedobacter</taxon>
    </lineage>
</organism>
<reference evidence="3" key="1">
    <citation type="journal article" date="2019" name="Int. J. Syst. Evol. Microbiol.">
        <title>The Global Catalogue of Microorganisms (GCM) 10K type strain sequencing project: providing services to taxonomists for standard genome sequencing and annotation.</title>
        <authorList>
            <consortium name="The Broad Institute Genomics Platform"/>
            <consortium name="The Broad Institute Genome Sequencing Center for Infectious Disease"/>
            <person name="Wu L."/>
            <person name="Ma J."/>
        </authorList>
    </citation>
    <scope>NUCLEOTIDE SEQUENCE [LARGE SCALE GENOMIC DNA]</scope>
    <source>
        <strain evidence="3">CGMCC 1.15342</strain>
    </source>
</reference>